<protein>
    <submittedName>
        <fullName evidence="1">Uncharacterized protein</fullName>
    </submittedName>
</protein>
<accession>A0AAV8ZMD1</accession>
<reference evidence="1" key="1">
    <citation type="journal article" date="2023" name="Insect Mol. Biol.">
        <title>Genome sequencing provides insights into the evolution of gene families encoding plant cell wall-degrading enzymes in longhorned beetles.</title>
        <authorList>
            <person name="Shin N.R."/>
            <person name="Okamura Y."/>
            <person name="Kirsch R."/>
            <person name="Pauchet Y."/>
        </authorList>
    </citation>
    <scope>NUCLEOTIDE SEQUENCE</scope>
    <source>
        <strain evidence="1">RBIC_L_NR</strain>
    </source>
</reference>
<comment type="caution">
    <text evidence="1">The sequence shown here is derived from an EMBL/GenBank/DDBJ whole genome shotgun (WGS) entry which is preliminary data.</text>
</comment>
<evidence type="ECO:0000313" key="2">
    <source>
        <dbReference type="Proteomes" id="UP001162156"/>
    </source>
</evidence>
<evidence type="ECO:0000313" key="1">
    <source>
        <dbReference type="EMBL" id="KAJ8965546.1"/>
    </source>
</evidence>
<dbReference type="AlphaFoldDB" id="A0AAV8ZMD1"/>
<proteinExistence type="predicted"/>
<name>A0AAV8ZMD1_9CUCU</name>
<sequence>MNSTTGKSPYELLFGYAPRGVANAILDNEISIESTRDENLVATREKVKHVVAKKQGKRRAEFDRHRYSGKKYQIGDQILVRTTATSNQGKS</sequence>
<dbReference type="Proteomes" id="UP001162156">
    <property type="component" value="Unassembled WGS sequence"/>
</dbReference>
<keyword evidence="2" id="KW-1185">Reference proteome</keyword>
<gene>
    <name evidence="1" type="ORF">NQ314_004046</name>
</gene>
<organism evidence="1 2">
    <name type="scientific">Rhamnusium bicolor</name>
    <dbReference type="NCBI Taxonomy" id="1586634"/>
    <lineage>
        <taxon>Eukaryota</taxon>
        <taxon>Metazoa</taxon>
        <taxon>Ecdysozoa</taxon>
        <taxon>Arthropoda</taxon>
        <taxon>Hexapoda</taxon>
        <taxon>Insecta</taxon>
        <taxon>Pterygota</taxon>
        <taxon>Neoptera</taxon>
        <taxon>Endopterygota</taxon>
        <taxon>Coleoptera</taxon>
        <taxon>Polyphaga</taxon>
        <taxon>Cucujiformia</taxon>
        <taxon>Chrysomeloidea</taxon>
        <taxon>Cerambycidae</taxon>
        <taxon>Lepturinae</taxon>
        <taxon>Rhagiini</taxon>
        <taxon>Rhamnusium</taxon>
    </lineage>
</organism>
<dbReference type="EMBL" id="JANEYF010001213">
    <property type="protein sequence ID" value="KAJ8965546.1"/>
    <property type="molecule type" value="Genomic_DNA"/>
</dbReference>